<evidence type="ECO:0000256" key="1">
    <source>
        <dbReference type="ARBA" id="ARBA00022448"/>
    </source>
</evidence>
<dbReference type="GO" id="GO:0046872">
    <property type="term" value="F:metal ion binding"/>
    <property type="evidence" value="ECO:0007669"/>
    <property type="project" value="InterPro"/>
</dbReference>
<dbReference type="RefSeq" id="WP_095088157.1">
    <property type="nucleotide sequence ID" value="NZ_BMDM01000005.1"/>
</dbReference>
<comment type="similarity">
    <text evidence="3">Belongs to the bacterial solute-binding protein 9 family.</text>
</comment>
<dbReference type="Proteomes" id="UP000242084">
    <property type="component" value="Chromosome 1"/>
</dbReference>
<dbReference type="PRINTS" id="PR00691">
    <property type="entry name" value="ADHESINB"/>
</dbReference>
<dbReference type="SUPFAM" id="SSF53807">
    <property type="entry name" value="Helical backbone' metal receptor"/>
    <property type="match status" value="1"/>
</dbReference>
<feature type="signal peptide" evidence="4">
    <location>
        <begin position="1"/>
        <end position="20"/>
    </location>
</feature>
<evidence type="ECO:0000256" key="3">
    <source>
        <dbReference type="RuleBase" id="RU003512"/>
    </source>
</evidence>
<dbReference type="InterPro" id="IPR006129">
    <property type="entry name" value="AdhesinB"/>
</dbReference>
<evidence type="ECO:0000313" key="5">
    <source>
        <dbReference type="EMBL" id="SNV69056.1"/>
    </source>
</evidence>
<dbReference type="Gene3D" id="3.40.50.1980">
    <property type="entry name" value="Nitrogenase molybdenum iron protein domain"/>
    <property type="match status" value="2"/>
</dbReference>
<organism evidence="5 6">
    <name type="scientific">Mammaliicoccus stepanovicii</name>
    <dbReference type="NCBI Taxonomy" id="643214"/>
    <lineage>
        <taxon>Bacteria</taxon>
        <taxon>Bacillati</taxon>
        <taxon>Bacillota</taxon>
        <taxon>Bacilli</taxon>
        <taxon>Bacillales</taxon>
        <taxon>Staphylococcaceae</taxon>
        <taxon>Mammaliicoccus</taxon>
    </lineage>
</organism>
<keyword evidence="2 4" id="KW-0732">Signal</keyword>
<dbReference type="GO" id="GO:0007155">
    <property type="term" value="P:cell adhesion"/>
    <property type="evidence" value="ECO:0007669"/>
    <property type="project" value="InterPro"/>
</dbReference>
<proteinExistence type="inferred from homology"/>
<reference evidence="5 6" key="1">
    <citation type="submission" date="2017-06" db="EMBL/GenBank/DDBJ databases">
        <authorList>
            <consortium name="Pathogen Informatics"/>
        </authorList>
    </citation>
    <scope>NUCLEOTIDE SEQUENCE [LARGE SCALE GENOMIC DNA]</scope>
    <source>
        <strain evidence="5 6">NCTC13839</strain>
    </source>
</reference>
<dbReference type="PRINTS" id="PR00690">
    <property type="entry name" value="ADHESNFAMILY"/>
</dbReference>
<gene>
    <name evidence="5" type="primary">adcA</name>
    <name evidence="5" type="ORF">SAMEA4384403_01455</name>
</gene>
<evidence type="ECO:0000256" key="2">
    <source>
        <dbReference type="ARBA" id="ARBA00022729"/>
    </source>
</evidence>
<dbReference type="OrthoDB" id="9810636at2"/>
<dbReference type="GO" id="GO:0030001">
    <property type="term" value="P:metal ion transport"/>
    <property type="evidence" value="ECO:0007669"/>
    <property type="project" value="InterPro"/>
</dbReference>
<dbReference type="PANTHER" id="PTHR42953:SF8">
    <property type="entry name" value="ZINT DOMAIN-CONTAINING PROTEIN"/>
    <property type="match status" value="1"/>
</dbReference>
<dbReference type="KEGG" id="sste:SAMEA4384403_1455"/>
<evidence type="ECO:0000313" key="6">
    <source>
        <dbReference type="Proteomes" id="UP000242084"/>
    </source>
</evidence>
<dbReference type="PROSITE" id="PS51257">
    <property type="entry name" value="PROKAR_LIPOPROTEIN"/>
    <property type="match status" value="1"/>
</dbReference>
<dbReference type="PANTHER" id="PTHR42953">
    <property type="entry name" value="HIGH-AFFINITY ZINC UPTAKE SYSTEM PROTEIN ZNUA-RELATED"/>
    <property type="match status" value="1"/>
</dbReference>
<protein>
    <submittedName>
        <fullName evidence="5">Mn+2/Zn+2 ABC transporter periplasmic protein</fullName>
    </submittedName>
</protein>
<dbReference type="InterPro" id="IPR006127">
    <property type="entry name" value="ZnuA-like"/>
</dbReference>
<feature type="chain" id="PRO_5038558411" evidence="4">
    <location>
        <begin position="21"/>
        <end position="311"/>
    </location>
</feature>
<dbReference type="InterPro" id="IPR006128">
    <property type="entry name" value="Lipoprotein_PsaA-like"/>
</dbReference>
<dbReference type="EMBL" id="LT906462">
    <property type="protein sequence ID" value="SNV69056.1"/>
    <property type="molecule type" value="Genomic_DNA"/>
</dbReference>
<sequence>MKKIFGVTALFALSILILSACGHNDKQHGKLKVYATNFPYESFVEQIGGKYVDANSIYPSGTDLHNYEPSQREMINIAKSDLFIYSNDELDPVAKKISSTIRSKDHKLEAIPHLNDNELVEHHHEDGESHQHEEDAHEHDPHIWLDPIANKEAAKSIKNKLIEIDPKHKSTYIKNYHHLITDIDKIDKDMQAITKNKKRDTVYISHDSLGYLAKRYHFKQTGVTGMNNEEPSQKELLSIIDGITKQHTPYILYEQNVSSKITDIIKKDTNSKPLKFHNLEVLTKKEAKEKNITYQSIMNQNIETLDKALNK</sequence>
<dbReference type="Pfam" id="PF01297">
    <property type="entry name" value="ZnuA"/>
    <property type="match status" value="1"/>
</dbReference>
<name>A0A239ZEN5_9STAP</name>
<keyword evidence="6" id="KW-1185">Reference proteome</keyword>
<dbReference type="AlphaFoldDB" id="A0A239ZEN5"/>
<keyword evidence="1 3" id="KW-0813">Transport</keyword>
<accession>A0A239ZEN5</accession>
<evidence type="ECO:0000256" key="4">
    <source>
        <dbReference type="SAM" id="SignalP"/>
    </source>
</evidence>
<dbReference type="InterPro" id="IPR050492">
    <property type="entry name" value="Bact_metal-bind_prot9"/>
</dbReference>